<evidence type="ECO:0000313" key="2">
    <source>
        <dbReference type="EMBL" id="GAA4538954.1"/>
    </source>
</evidence>
<sequence>MPGDALLLGRHHGLDRPGEARGVGAVLVLREERGAPGEQVRDRLQRGLLDGERVRPVRGQRGRVVRRQPAPPQGLEVALHGHPVDLHRPLQGVAPRARR</sequence>
<proteinExistence type="predicted"/>
<gene>
    <name evidence="2" type="ORF">GCM10023175_09630</name>
</gene>
<reference evidence="3" key="1">
    <citation type="journal article" date="2019" name="Int. J. Syst. Evol. Microbiol.">
        <title>The Global Catalogue of Microorganisms (GCM) 10K type strain sequencing project: providing services to taxonomists for standard genome sequencing and annotation.</title>
        <authorList>
            <consortium name="The Broad Institute Genomics Platform"/>
            <consortium name="The Broad Institute Genome Sequencing Center for Infectious Disease"/>
            <person name="Wu L."/>
            <person name="Ma J."/>
        </authorList>
    </citation>
    <scope>NUCLEOTIDE SEQUENCE [LARGE SCALE GENOMIC DNA]</scope>
    <source>
        <strain evidence="3">JCM 17906</strain>
    </source>
</reference>
<name>A0ABP8RHQ2_9PSEU</name>
<dbReference type="Proteomes" id="UP001501598">
    <property type="component" value="Unassembled WGS sequence"/>
</dbReference>
<feature type="region of interest" description="Disordered" evidence="1">
    <location>
        <begin position="52"/>
        <end position="99"/>
    </location>
</feature>
<keyword evidence="3" id="KW-1185">Reference proteome</keyword>
<comment type="caution">
    <text evidence="2">The sequence shown here is derived from an EMBL/GenBank/DDBJ whole genome shotgun (WGS) entry which is preliminary data.</text>
</comment>
<accession>A0ABP8RHQ2</accession>
<dbReference type="EMBL" id="BAABGT010000014">
    <property type="protein sequence ID" value="GAA4538954.1"/>
    <property type="molecule type" value="Genomic_DNA"/>
</dbReference>
<protein>
    <submittedName>
        <fullName evidence="2">Uncharacterized protein</fullName>
    </submittedName>
</protein>
<organism evidence="2 3">
    <name type="scientific">Pseudonocardia xishanensis</name>
    <dbReference type="NCBI Taxonomy" id="630995"/>
    <lineage>
        <taxon>Bacteria</taxon>
        <taxon>Bacillati</taxon>
        <taxon>Actinomycetota</taxon>
        <taxon>Actinomycetes</taxon>
        <taxon>Pseudonocardiales</taxon>
        <taxon>Pseudonocardiaceae</taxon>
        <taxon>Pseudonocardia</taxon>
    </lineage>
</organism>
<feature type="compositionally biased region" description="Basic residues" evidence="1">
    <location>
        <begin position="56"/>
        <end position="66"/>
    </location>
</feature>
<evidence type="ECO:0000256" key="1">
    <source>
        <dbReference type="SAM" id="MobiDB-lite"/>
    </source>
</evidence>
<evidence type="ECO:0000313" key="3">
    <source>
        <dbReference type="Proteomes" id="UP001501598"/>
    </source>
</evidence>